<dbReference type="AlphaFoldDB" id="A0A836HNT3"/>
<keyword evidence="10" id="KW-1185">Reference proteome</keyword>
<evidence type="ECO:0000256" key="3">
    <source>
        <dbReference type="ARBA" id="ARBA00022692"/>
    </source>
</evidence>
<feature type="compositionally biased region" description="Basic residues" evidence="6">
    <location>
        <begin position="81"/>
        <end position="90"/>
    </location>
</feature>
<evidence type="ECO:0000256" key="4">
    <source>
        <dbReference type="ARBA" id="ARBA00022989"/>
    </source>
</evidence>
<dbReference type="GO" id="GO:0016887">
    <property type="term" value="F:ATP hydrolysis activity"/>
    <property type="evidence" value="ECO:0007669"/>
    <property type="project" value="InterPro"/>
</dbReference>
<dbReference type="PANTHER" id="PTHR48041:SF91">
    <property type="entry name" value="ABC TRANSPORTER G FAMILY MEMBER 28"/>
    <property type="match status" value="1"/>
</dbReference>
<dbReference type="RefSeq" id="XP_067693337.1">
    <property type="nucleotide sequence ID" value="XM_067837916.1"/>
</dbReference>
<feature type="compositionally biased region" description="Polar residues" evidence="6">
    <location>
        <begin position="378"/>
        <end position="390"/>
    </location>
</feature>
<feature type="domain" description="ABC transporter" evidence="8">
    <location>
        <begin position="105"/>
        <end position="362"/>
    </location>
</feature>
<dbReference type="GO" id="GO:0140359">
    <property type="term" value="F:ABC-type transporter activity"/>
    <property type="evidence" value="ECO:0007669"/>
    <property type="project" value="InterPro"/>
</dbReference>
<feature type="compositionally biased region" description="Polar residues" evidence="6">
    <location>
        <begin position="9"/>
        <end position="31"/>
    </location>
</feature>
<evidence type="ECO:0000256" key="2">
    <source>
        <dbReference type="ARBA" id="ARBA00022448"/>
    </source>
</evidence>
<feature type="transmembrane region" description="Helical" evidence="7">
    <location>
        <begin position="936"/>
        <end position="957"/>
    </location>
</feature>
<evidence type="ECO:0000313" key="10">
    <source>
        <dbReference type="Proteomes" id="UP000674179"/>
    </source>
</evidence>
<evidence type="ECO:0000313" key="9">
    <source>
        <dbReference type="EMBL" id="KAG5480190.1"/>
    </source>
</evidence>
<dbReference type="InterPro" id="IPR050352">
    <property type="entry name" value="ABCG_transporters"/>
</dbReference>
<dbReference type="GO" id="GO:0016020">
    <property type="term" value="C:membrane"/>
    <property type="evidence" value="ECO:0007669"/>
    <property type="project" value="UniProtKB-SubCell"/>
</dbReference>
<dbReference type="Gene3D" id="3.40.50.300">
    <property type="entry name" value="P-loop containing nucleotide triphosphate hydrolases"/>
    <property type="match status" value="1"/>
</dbReference>
<keyword evidence="4 7" id="KW-1133">Transmembrane helix</keyword>
<dbReference type="InterPro" id="IPR013525">
    <property type="entry name" value="ABC2_TM"/>
</dbReference>
<protein>
    <recommendedName>
        <fullName evidence="8">ABC transporter domain-containing protein</fullName>
    </recommendedName>
</protein>
<gene>
    <name evidence="9" type="ORF">CUR178_06243</name>
</gene>
<comment type="subcellular location">
    <subcellularLocation>
        <location evidence="1">Membrane</location>
        <topology evidence="1">Multi-pass membrane protein</topology>
    </subcellularLocation>
</comment>
<dbReference type="Pfam" id="PF01061">
    <property type="entry name" value="ABC2_membrane"/>
    <property type="match status" value="1"/>
</dbReference>
<evidence type="ECO:0000256" key="6">
    <source>
        <dbReference type="SAM" id="MobiDB-lite"/>
    </source>
</evidence>
<organism evidence="9 10">
    <name type="scientific">Leishmania enriettii</name>
    <dbReference type="NCBI Taxonomy" id="5663"/>
    <lineage>
        <taxon>Eukaryota</taxon>
        <taxon>Discoba</taxon>
        <taxon>Euglenozoa</taxon>
        <taxon>Kinetoplastea</taxon>
        <taxon>Metakinetoplastina</taxon>
        <taxon>Trypanosomatida</taxon>
        <taxon>Trypanosomatidae</taxon>
        <taxon>Leishmaniinae</taxon>
        <taxon>Leishmania</taxon>
    </lineage>
</organism>
<dbReference type="GO" id="GO:0005524">
    <property type="term" value="F:ATP binding"/>
    <property type="evidence" value="ECO:0007669"/>
    <property type="project" value="InterPro"/>
</dbReference>
<dbReference type="KEGG" id="lenr:94173426"/>
<dbReference type="InterPro" id="IPR003439">
    <property type="entry name" value="ABC_transporter-like_ATP-bd"/>
</dbReference>
<evidence type="ECO:0000259" key="8">
    <source>
        <dbReference type="PROSITE" id="PS50893"/>
    </source>
</evidence>
<proteinExistence type="predicted"/>
<comment type="caution">
    <text evidence="9">The sequence shown here is derived from an EMBL/GenBank/DDBJ whole genome shotgun (WGS) entry which is preliminary data.</text>
</comment>
<dbReference type="OrthoDB" id="66620at2759"/>
<feature type="transmembrane region" description="Helical" evidence="7">
    <location>
        <begin position="721"/>
        <end position="749"/>
    </location>
</feature>
<evidence type="ECO:0000256" key="7">
    <source>
        <dbReference type="SAM" id="Phobius"/>
    </source>
</evidence>
<keyword evidence="5 7" id="KW-0472">Membrane</keyword>
<dbReference type="InterPro" id="IPR027417">
    <property type="entry name" value="P-loop_NTPase"/>
</dbReference>
<evidence type="ECO:0000256" key="1">
    <source>
        <dbReference type="ARBA" id="ARBA00004141"/>
    </source>
</evidence>
<feature type="region of interest" description="Disordered" evidence="6">
    <location>
        <begin position="365"/>
        <end position="390"/>
    </location>
</feature>
<feature type="region of interest" description="Disordered" evidence="6">
    <location>
        <begin position="1"/>
        <end position="45"/>
    </location>
</feature>
<feature type="transmembrane region" description="Helical" evidence="7">
    <location>
        <begin position="681"/>
        <end position="701"/>
    </location>
</feature>
<keyword evidence="2" id="KW-0813">Transport</keyword>
<dbReference type="PANTHER" id="PTHR48041">
    <property type="entry name" value="ABC TRANSPORTER G FAMILY MEMBER 28"/>
    <property type="match status" value="1"/>
</dbReference>
<dbReference type="PROSITE" id="PS50893">
    <property type="entry name" value="ABC_TRANSPORTER_2"/>
    <property type="match status" value="1"/>
</dbReference>
<dbReference type="SUPFAM" id="SSF52540">
    <property type="entry name" value="P-loop containing nucleoside triphosphate hydrolases"/>
    <property type="match status" value="1"/>
</dbReference>
<feature type="compositionally biased region" description="Polar residues" evidence="6">
    <location>
        <begin position="65"/>
        <end position="76"/>
    </location>
</feature>
<feature type="transmembrane region" description="Helical" evidence="7">
    <location>
        <begin position="647"/>
        <end position="669"/>
    </location>
</feature>
<reference evidence="9 10" key="1">
    <citation type="submission" date="2021-02" db="EMBL/GenBank/DDBJ databases">
        <title>Leishmania (Mundinia) enrietti genome sequencing and assembly.</title>
        <authorList>
            <person name="Almutairi H."/>
            <person name="Gatherer D."/>
        </authorList>
    </citation>
    <scope>NUCLEOTIDE SEQUENCE [LARGE SCALE GENOMIC DNA]</scope>
    <source>
        <strain evidence="9">CUR178</strain>
    </source>
</reference>
<sequence length="967" mass="103144">MQRAKEQEGFSTSESLSTTLMKCSGSSNGNSVPEAAPQHHRHPASVAPRLLATSIATERADDNTNDNFHNVRTKSPFSGRSRTRRSRRSNAGRSAGKLDNPLGGVRSTDLTLCCDGISVQLQKRDVIDEVSCLFRGGRVSAVVNCCGTHSALALLAVMAGRVESAAGNTVLNGIPVSASTYRAQTSLLEAGSELLEEGAEYGGRTTVASGGLLAELTVRENLEYTSALRVANAAQAYSVDEVLQQLLLEPHAACKIKDCSLYVRRRVALGKELLLNPSVLLLDEPLEGLATHESRQYLTILSKLAAPSAADAEARHLMRKAMRAAAAAAAGEGAAFSSATAHLATASGAPDVSLYTPRHSRLHLSAPVSPSPLGAEQPTATTNARATSTDLASSAEAQRIVVLSMVQPRWTLLQHVHDVVLLEHSRCVFAGSVQEMLAVKLPEGVMRESMTASVDRSGMQVGGLGNPTFVTAAAATSSPHHSPRAAAPVGSYDAVNAFIRQQRLGEQIVHGLYRLATSMAVPTDGGDSSESGEGGAAAAAGPEYGTIISTKDLAGAQASHSSAAATLAASASSSPSPNVNAGDPSATPLKQLYAHWQPRTRASVTAYMEACAMGLVELPEAFHQPPCGAVQLLHLFRFGFLELRHRFVWKLFSLLCGLAVAAVLAALYSRQGGQEGMQSRVGIIFFLVSCVVLQEVLSLDALRREYENFQRYSASGYYCAWTYLLFRAVTAALWRFGIAAFVAAVVFVLSNFGEPWHEYRGVFELSVILAVTSFCSHSGVWFLCTWLPSDHVGRFVIFTLYTLNIILAGLVLNLRTLPDAVRAISFTSVVRLAYESCILTQFMGKSFGCPSPDTAGANDAFTRASMTGPPPSEVHRGGVYAAAVASASARRRAHASTSFIRGLSDTITTVQTTTCYTGTEYAEFLGFRPSRRWSNVGVLAGMSALLLVGSWVMMALHRPRRQLKIHL</sequence>
<dbReference type="GeneID" id="94173426"/>
<evidence type="ECO:0000256" key="5">
    <source>
        <dbReference type="ARBA" id="ARBA00023136"/>
    </source>
</evidence>
<feature type="transmembrane region" description="Helical" evidence="7">
    <location>
        <begin position="761"/>
        <end position="783"/>
    </location>
</feature>
<feature type="transmembrane region" description="Helical" evidence="7">
    <location>
        <begin position="795"/>
        <end position="814"/>
    </location>
</feature>
<keyword evidence="3 7" id="KW-0812">Transmembrane</keyword>
<feature type="region of interest" description="Disordered" evidence="6">
    <location>
        <begin position="58"/>
        <end position="102"/>
    </location>
</feature>
<dbReference type="Proteomes" id="UP000674179">
    <property type="component" value="Chromosome 21"/>
</dbReference>
<accession>A0A836HNT3</accession>
<dbReference type="EMBL" id="JAFHKP010000021">
    <property type="protein sequence ID" value="KAG5480190.1"/>
    <property type="molecule type" value="Genomic_DNA"/>
</dbReference>
<name>A0A836HNT3_LEIEN</name>